<comment type="subcellular location">
    <subcellularLocation>
        <location evidence="8">Cytoplasm</location>
    </subcellularLocation>
</comment>
<keyword evidence="7 8" id="KW-0342">GTP-binding</keyword>
<feature type="binding site" description="in other chain" evidence="8">
    <location>
        <position position="238"/>
    </location>
    <ligand>
        <name>IMP</name>
        <dbReference type="ChEBI" id="CHEBI:58053"/>
        <note>ligand shared between dimeric partners</note>
    </ligand>
</feature>
<keyword evidence="2 8" id="KW-0436">Ligase</keyword>
<reference evidence="12" key="1">
    <citation type="journal article" date="2019" name="Int. J. Syst. Evol. Microbiol.">
        <title>The Global Catalogue of Microorganisms (GCM) 10K type strain sequencing project: providing services to taxonomists for standard genome sequencing and annotation.</title>
        <authorList>
            <consortium name="The Broad Institute Genomics Platform"/>
            <consortium name="The Broad Institute Genome Sequencing Center for Infectious Disease"/>
            <person name="Wu L."/>
            <person name="Ma J."/>
        </authorList>
    </citation>
    <scope>NUCLEOTIDE SEQUENCE [LARGE SCALE GENOMIC DNA]</scope>
    <source>
        <strain evidence="12">JCM 30234</strain>
    </source>
</reference>
<dbReference type="EMBL" id="JBHTGR010000006">
    <property type="protein sequence ID" value="MFC7746497.1"/>
    <property type="molecule type" value="Genomic_DNA"/>
</dbReference>
<name>A0ABW2URI7_9BACI</name>
<gene>
    <name evidence="8" type="primary">purA</name>
    <name evidence="11" type="ORF">ACFQU8_04475</name>
</gene>
<keyword evidence="3 8" id="KW-0479">Metal-binding</keyword>
<proteinExistence type="inferred from homology"/>
<dbReference type="GO" id="GO:0004019">
    <property type="term" value="F:adenylosuccinate synthase activity"/>
    <property type="evidence" value="ECO:0007669"/>
    <property type="project" value="UniProtKB-EC"/>
</dbReference>
<feature type="binding site" description="in other chain" evidence="8">
    <location>
        <begin position="13"/>
        <end position="16"/>
    </location>
    <ligand>
        <name>IMP</name>
        <dbReference type="ChEBI" id="CHEBI:58053"/>
        <note>ligand shared between dimeric partners</note>
    </ligand>
</feature>
<comment type="function">
    <text evidence="8">Plays an important role in the de novo pathway of purine nucleotide biosynthesis. Catalyzes the first committed step in the biosynthesis of AMP from IMP.</text>
</comment>
<dbReference type="Gene3D" id="1.10.300.10">
    <property type="entry name" value="Adenylosuccinate Synthetase, subunit A, domain 2"/>
    <property type="match status" value="1"/>
</dbReference>
<keyword evidence="5 8" id="KW-0658">Purine biosynthesis</keyword>
<feature type="active site" evidence="9">
    <location>
        <position position="139"/>
    </location>
</feature>
<feature type="binding site" evidence="8">
    <location>
        <begin position="40"/>
        <end position="42"/>
    </location>
    <ligand>
        <name>GTP</name>
        <dbReference type="ChEBI" id="CHEBI:37565"/>
    </ligand>
</feature>
<feature type="binding site" evidence="8">
    <location>
        <position position="40"/>
    </location>
    <ligand>
        <name>Mg(2+)</name>
        <dbReference type="ChEBI" id="CHEBI:18420"/>
    </ligand>
</feature>
<keyword evidence="6 8" id="KW-0460">Magnesium</keyword>
<keyword evidence="4 8" id="KW-0547">Nucleotide-binding</keyword>
<dbReference type="InterPro" id="IPR001114">
    <property type="entry name" value="Adenylosuccinate_synthetase"/>
</dbReference>
<feature type="active site" description="Proton donor" evidence="8">
    <location>
        <position position="41"/>
    </location>
</feature>
<evidence type="ECO:0000256" key="5">
    <source>
        <dbReference type="ARBA" id="ARBA00022755"/>
    </source>
</evidence>
<dbReference type="InterPro" id="IPR027417">
    <property type="entry name" value="P-loop_NTPase"/>
</dbReference>
<accession>A0ABW2URI7</accession>
<feature type="binding site" evidence="8">
    <location>
        <position position="142"/>
    </location>
    <ligand>
        <name>IMP</name>
        <dbReference type="ChEBI" id="CHEBI:58053"/>
        <note>ligand shared between dimeric partners</note>
    </ligand>
</feature>
<keyword evidence="8" id="KW-0963">Cytoplasm</keyword>
<comment type="subunit">
    <text evidence="1 8">Homodimer.</text>
</comment>
<evidence type="ECO:0000256" key="3">
    <source>
        <dbReference type="ARBA" id="ARBA00022723"/>
    </source>
</evidence>
<dbReference type="Gene3D" id="3.90.170.10">
    <property type="entry name" value="Adenylosuccinate Synthetase, subunit A, domain 3"/>
    <property type="match status" value="1"/>
</dbReference>
<evidence type="ECO:0000256" key="6">
    <source>
        <dbReference type="ARBA" id="ARBA00022842"/>
    </source>
</evidence>
<dbReference type="EC" id="6.3.4.4" evidence="8 10"/>
<dbReference type="CDD" id="cd03108">
    <property type="entry name" value="AdSS"/>
    <property type="match status" value="1"/>
</dbReference>
<feature type="binding site" evidence="8">
    <location>
        <begin position="330"/>
        <end position="332"/>
    </location>
    <ligand>
        <name>GTP</name>
        <dbReference type="ChEBI" id="CHEBI:37565"/>
    </ligand>
</feature>
<keyword evidence="12" id="KW-1185">Reference proteome</keyword>
<feature type="binding site" description="in other chain" evidence="8">
    <location>
        <position position="302"/>
    </location>
    <ligand>
        <name>IMP</name>
        <dbReference type="ChEBI" id="CHEBI:58053"/>
        <note>ligand shared between dimeric partners</note>
    </ligand>
</feature>
<feature type="active site" description="Proton acceptor" evidence="8">
    <location>
        <position position="13"/>
    </location>
</feature>
<dbReference type="Proteomes" id="UP001596620">
    <property type="component" value="Unassembled WGS sequence"/>
</dbReference>
<evidence type="ECO:0000256" key="4">
    <source>
        <dbReference type="ARBA" id="ARBA00022741"/>
    </source>
</evidence>
<comment type="pathway">
    <text evidence="8 10">Purine metabolism; AMP biosynthesis via de novo pathway; AMP from IMP: step 1/2.</text>
</comment>
<feature type="binding site" description="in other chain" evidence="8">
    <location>
        <position position="128"/>
    </location>
    <ligand>
        <name>IMP</name>
        <dbReference type="ChEBI" id="CHEBI:58053"/>
        <note>ligand shared between dimeric partners</note>
    </ligand>
</feature>
<dbReference type="InterPro" id="IPR033128">
    <property type="entry name" value="Adenylosuccin_syn_Lys_AS"/>
</dbReference>
<dbReference type="NCBIfam" id="TIGR00184">
    <property type="entry name" value="purA"/>
    <property type="match status" value="1"/>
</dbReference>
<dbReference type="PANTHER" id="PTHR11846">
    <property type="entry name" value="ADENYLOSUCCINATE SYNTHETASE"/>
    <property type="match status" value="1"/>
</dbReference>
<evidence type="ECO:0000256" key="10">
    <source>
        <dbReference type="RuleBase" id="RU000520"/>
    </source>
</evidence>
<comment type="cofactor">
    <cofactor evidence="8">
        <name>Mg(2+)</name>
        <dbReference type="ChEBI" id="CHEBI:18420"/>
    </cofactor>
    <text evidence="8">Binds 1 Mg(2+) ion per subunit.</text>
</comment>
<sequence>MSSVVVVGTQWGDEGKGKITDFLSQNADVVVRYQGGNNAGHTIQFANTTYKLHLIPSGIFYADKTCLLGNGMVIDPKALMDEIAYLQEHGVATDNLRISNRAHIILPYHLTLDALQEEAKGVHQIGTTKKGIGPAYVDKVSRSGIRVADLLDKETFRMKLEQNLQEKNRWLEKLYGVEPFQMADIFEAYYDYGQQLAPYVCDTSVLLNDALDDDQRVLFEGAQGAMLDIDQGTYPYVTSSSPIAGGVTIGSGVGPSKVNHVVGVSKAYTTRVGDGPFPTELHGETGRQIREIGHEYGATTGRPRRVGWFDSVVVRHAQRVSGITDLSLNSLDVLTGLDTVKICVAYTYQGETIYEFPANLNKLAECEPVYEEMPGWHDDITGMTDIDDLPENARHYLERISQLTGIPLVTFSVGPDRQQTNVVHDISGGFLQAP</sequence>
<dbReference type="InterPro" id="IPR042109">
    <property type="entry name" value="Adenylosuccinate_synth_dom1"/>
</dbReference>
<dbReference type="PROSITE" id="PS01266">
    <property type="entry name" value="ADENYLOSUCCIN_SYN_1"/>
    <property type="match status" value="1"/>
</dbReference>
<evidence type="ECO:0000256" key="7">
    <source>
        <dbReference type="ARBA" id="ARBA00023134"/>
    </source>
</evidence>
<dbReference type="SMART" id="SM00788">
    <property type="entry name" value="Adenylsucc_synt"/>
    <property type="match status" value="1"/>
</dbReference>
<dbReference type="Pfam" id="PF00709">
    <property type="entry name" value="Adenylsucc_synt"/>
    <property type="match status" value="1"/>
</dbReference>
<comment type="catalytic activity">
    <reaction evidence="8 10">
        <text>IMP + L-aspartate + GTP = N(6)-(1,2-dicarboxyethyl)-AMP + GDP + phosphate + 2 H(+)</text>
        <dbReference type="Rhea" id="RHEA:15753"/>
        <dbReference type="ChEBI" id="CHEBI:15378"/>
        <dbReference type="ChEBI" id="CHEBI:29991"/>
        <dbReference type="ChEBI" id="CHEBI:37565"/>
        <dbReference type="ChEBI" id="CHEBI:43474"/>
        <dbReference type="ChEBI" id="CHEBI:57567"/>
        <dbReference type="ChEBI" id="CHEBI:58053"/>
        <dbReference type="ChEBI" id="CHEBI:58189"/>
        <dbReference type="EC" id="6.3.4.4"/>
    </reaction>
</comment>
<dbReference type="NCBIfam" id="NF002223">
    <property type="entry name" value="PRK01117.1"/>
    <property type="match status" value="1"/>
</dbReference>
<evidence type="ECO:0000256" key="8">
    <source>
        <dbReference type="HAMAP-Rule" id="MF_00011"/>
    </source>
</evidence>
<dbReference type="SUPFAM" id="SSF52540">
    <property type="entry name" value="P-loop containing nucleoside triphosphate hydrolases"/>
    <property type="match status" value="1"/>
</dbReference>
<protein>
    <recommendedName>
        <fullName evidence="8 10">Adenylosuccinate synthetase</fullName>
        <shortName evidence="8">AMPSase</shortName>
        <shortName evidence="8">AdSS</shortName>
        <ecNumber evidence="8 10">6.3.4.4</ecNumber>
    </recommendedName>
    <alternativeName>
        <fullName evidence="8">IMP--aspartate ligase</fullName>
    </alternativeName>
</protein>
<feature type="binding site" evidence="8">
    <location>
        <position position="304"/>
    </location>
    <ligand>
        <name>GTP</name>
        <dbReference type="ChEBI" id="CHEBI:37565"/>
    </ligand>
</feature>
<evidence type="ECO:0000256" key="2">
    <source>
        <dbReference type="ARBA" id="ARBA00022598"/>
    </source>
</evidence>
<comment type="similarity">
    <text evidence="8 10">Belongs to the adenylosuccinate synthetase family.</text>
</comment>
<dbReference type="Gene3D" id="3.40.440.10">
    <property type="entry name" value="Adenylosuccinate Synthetase, subunit A, domain 1"/>
    <property type="match status" value="1"/>
</dbReference>
<feature type="binding site" evidence="8">
    <location>
        <begin position="412"/>
        <end position="414"/>
    </location>
    <ligand>
        <name>GTP</name>
        <dbReference type="ChEBI" id="CHEBI:37565"/>
    </ligand>
</feature>
<evidence type="ECO:0000313" key="12">
    <source>
        <dbReference type="Proteomes" id="UP001596620"/>
    </source>
</evidence>
<dbReference type="InterPro" id="IPR042110">
    <property type="entry name" value="Adenylosuccinate_synth_dom2"/>
</dbReference>
<dbReference type="PANTHER" id="PTHR11846:SF0">
    <property type="entry name" value="ADENYLOSUCCINATE SYNTHETASE"/>
    <property type="match status" value="1"/>
</dbReference>
<feature type="binding site" evidence="8">
    <location>
        <position position="13"/>
    </location>
    <ligand>
        <name>Mg(2+)</name>
        <dbReference type="ChEBI" id="CHEBI:18420"/>
    </ligand>
</feature>
<feature type="binding site" evidence="8">
    <location>
        <begin position="298"/>
        <end position="304"/>
    </location>
    <ligand>
        <name>substrate</name>
    </ligand>
</feature>
<evidence type="ECO:0000256" key="9">
    <source>
        <dbReference type="PROSITE-ProRule" id="PRU10134"/>
    </source>
</evidence>
<comment type="caution">
    <text evidence="11">The sequence shown here is derived from an EMBL/GenBank/DDBJ whole genome shotgun (WGS) entry which is preliminary data.</text>
</comment>
<feature type="binding site" description="in other chain" evidence="8">
    <location>
        <position position="223"/>
    </location>
    <ligand>
        <name>IMP</name>
        <dbReference type="ChEBI" id="CHEBI:58053"/>
        <note>ligand shared between dimeric partners</note>
    </ligand>
</feature>
<dbReference type="InterPro" id="IPR042111">
    <property type="entry name" value="Adenylosuccinate_synth_dom3"/>
</dbReference>
<evidence type="ECO:0000256" key="1">
    <source>
        <dbReference type="ARBA" id="ARBA00011738"/>
    </source>
</evidence>
<feature type="binding site" evidence="8">
    <location>
        <begin position="12"/>
        <end position="18"/>
    </location>
    <ligand>
        <name>GTP</name>
        <dbReference type="ChEBI" id="CHEBI:37565"/>
    </ligand>
</feature>
<evidence type="ECO:0000313" key="11">
    <source>
        <dbReference type="EMBL" id="MFC7746497.1"/>
    </source>
</evidence>
<dbReference type="InterPro" id="IPR018220">
    <property type="entry name" value="Adenylosuccin_syn_GTP-bd"/>
</dbReference>
<organism evidence="11 12">
    <name type="scientific">Lentibacillus kimchii</name>
    <dbReference type="NCBI Taxonomy" id="1542911"/>
    <lineage>
        <taxon>Bacteria</taxon>
        <taxon>Bacillati</taxon>
        <taxon>Bacillota</taxon>
        <taxon>Bacilli</taxon>
        <taxon>Bacillales</taxon>
        <taxon>Bacillaceae</taxon>
        <taxon>Lentibacillus</taxon>
    </lineage>
</organism>
<dbReference type="HAMAP" id="MF_00011">
    <property type="entry name" value="Adenylosucc_synth"/>
    <property type="match status" value="1"/>
</dbReference>
<dbReference type="RefSeq" id="WP_382357988.1">
    <property type="nucleotide sequence ID" value="NZ_JBHTGR010000006.1"/>
</dbReference>
<dbReference type="PROSITE" id="PS00513">
    <property type="entry name" value="ADENYLOSUCCIN_SYN_2"/>
    <property type="match status" value="1"/>
</dbReference>
<feature type="binding site" description="in other chain" evidence="8">
    <location>
        <begin position="38"/>
        <end position="41"/>
    </location>
    <ligand>
        <name>IMP</name>
        <dbReference type="ChEBI" id="CHEBI:58053"/>
        <note>ligand shared between dimeric partners</note>
    </ligand>
</feature>